<dbReference type="EMBL" id="JAIWYP010000011">
    <property type="protein sequence ID" value="KAH3738228.1"/>
    <property type="molecule type" value="Genomic_DNA"/>
</dbReference>
<evidence type="ECO:0000313" key="1">
    <source>
        <dbReference type="EMBL" id="KAH3738228.1"/>
    </source>
</evidence>
<name>A0A9D4D6L5_DREPO</name>
<reference evidence="1" key="1">
    <citation type="journal article" date="2019" name="bioRxiv">
        <title>The Genome of the Zebra Mussel, Dreissena polymorpha: A Resource for Invasive Species Research.</title>
        <authorList>
            <person name="McCartney M.A."/>
            <person name="Auch B."/>
            <person name="Kono T."/>
            <person name="Mallez S."/>
            <person name="Zhang Y."/>
            <person name="Obille A."/>
            <person name="Becker A."/>
            <person name="Abrahante J.E."/>
            <person name="Garbe J."/>
            <person name="Badalamenti J.P."/>
            <person name="Herman A."/>
            <person name="Mangelson H."/>
            <person name="Liachko I."/>
            <person name="Sullivan S."/>
            <person name="Sone E.D."/>
            <person name="Koren S."/>
            <person name="Silverstein K.A.T."/>
            <person name="Beckman K.B."/>
            <person name="Gohl D.M."/>
        </authorList>
    </citation>
    <scope>NUCLEOTIDE SEQUENCE</scope>
    <source>
        <strain evidence="1">Duluth1</strain>
        <tissue evidence="1">Whole animal</tissue>
    </source>
</reference>
<reference evidence="1" key="2">
    <citation type="submission" date="2020-11" db="EMBL/GenBank/DDBJ databases">
        <authorList>
            <person name="McCartney M.A."/>
            <person name="Auch B."/>
            <person name="Kono T."/>
            <person name="Mallez S."/>
            <person name="Becker A."/>
            <person name="Gohl D.M."/>
            <person name="Silverstein K.A.T."/>
            <person name="Koren S."/>
            <person name="Bechman K.B."/>
            <person name="Herman A."/>
            <person name="Abrahante J.E."/>
            <person name="Garbe J."/>
        </authorList>
    </citation>
    <scope>NUCLEOTIDE SEQUENCE</scope>
    <source>
        <strain evidence="1">Duluth1</strain>
        <tissue evidence="1">Whole animal</tissue>
    </source>
</reference>
<organism evidence="1 2">
    <name type="scientific">Dreissena polymorpha</name>
    <name type="common">Zebra mussel</name>
    <name type="synonym">Mytilus polymorpha</name>
    <dbReference type="NCBI Taxonomy" id="45954"/>
    <lineage>
        <taxon>Eukaryota</taxon>
        <taxon>Metazoa</taxon>
        <taxon>Spiralia</taxon>
        <taxon>Lophotrochozoa</taxon>
        <taxon>Mollusca</taxon>
        <taxon>Bivalvia</taxon>
        <taxon>Autobranchia</taxon>
        <taxon>Heteroconchia</taxon>
        <taxon>Euheterodonta</taxon>
        <taxon>Imparidentia</taxon>
        <taxon>Neoheterodontei</taxon>
        <taxon>Myida</taxon>
        <taxon>Dreissenoidea</taxon>
        <taxon>Dreissenidae</taxon>
        <taxon>Dreissena</taxon>
    </lineage>
</organism>
<protein>
    <submittedName>
        <fullName evidence="1">Uncharacterized protein</fullName>
    </submittedName>
</protein>
<sequence length="108" mass="12367">MCVHARLASSRGGASAPSRIYAYIRVWGHALNPSVCKTFLVHLMLISNFDRHEMLSNVSQIRPTRNVAQREQRHLDQHEMLSRVSQIRPTRNVVQREPDSTDTKCCPT</sequence>
<comment type="caution">
    <text evidence="1">The sequence shown here is derived from an EMBL/GenBank/DDBJ whole genome shotgun (WGS) entry which is preliminary data.</text>
</comment>
<keyword evidence="2" id="KW-1185">Reference proteome</keyword>
<gene>
    <name evidence="1" type="ORF">DPMN_044858</name>
</gene>
<evidence type="ECO:0000313" key="2">
    <source>
        <dbReference type="Proteomes" id="UP000828390"/>
    </source>
</evidence>
<dbReference type="Proteomes" id="UP000828390">
    <property type="component" value="Unassembled WGS sequence"/>
</dbReference>
<accession>A0A9D4D6L5</accession>
<proteinExistence type="predicted"/>
<dbReference type="AlphaFoldDB" id="A0A9D4D6L5"/>